<protein>
    <recommendedName>
        <fullName evidence="3">XRE family transcriptional regulator</fullName>
    </recommendedName>
</protein>
<name>A0ABS4RFS1_9BACI</name>
<dbReference type="Proteomes" id="UP001519293">
    <property type="component" value="Unassembled WGS sequence"/>
</dbReference>
<evidence type="ECO:0000313" key="1">
    <source>
        <dbReference type="EMBL" id="MBP2241598.1"/>
    </source>
</evidence>
<sequence>MNGNNTTLKGNREIQKTFAQNLKNYRLQKNLTLR</sequence>
<organism evidence="1 2">
    <name type="scientific">Cytobacillus eiseniae</name>
    <dbReference type="NCBI Taxonomy" id="762947"/>
    <lineage>
        <taxon>Bacteria</taxon>
        <taxon>Bacillati</taxon>
        <taxon>Bacillota</taxon>
        <taxon>Bacilli</taxon>
        <taxon>Bacillales</taxon>
        <taxon>Bacillaceae</taxon>
        <taxon>Cytobacillus</taxon>
    </lineage>
</organism>
<gene>
    <name evidence="1" type="ORF">J2Z40_002161</name>
</gene>
<dbReference type="EMBL" id="JAGIKZ010000010">
    <property type="protein sequence ID" value="MBP2241598.1"/>
    <property type="molecule type" value="Genomic_DNA"/>
</dbReference>
<accession>A0ABS4RFS1</accession>
<proteinExistence type="predicted"/>
<reference evidence="1 2" key="1">
    <citation type="submission" date="2021-03" db="EMBL/GenBank/DDBJ databases">
        <title>Genomic Encyclopedia of Type Strains, Phase IV (KMG-IV): sequencing the most valuable type-strain genomes for metagenomic binning, comparative biology and taxonomic classification.</title>
        <authorList>
            <person name="Goeker M."/>
        </authorList>
    </citation>
    <scope>NUCLEOTIDE SEQUENCE [LARGE SCALE GENOMIC DNA]</scope>
    <source>
        <strain evidence="1 2">DSM 26675</strain>
    </source>
</reference>
<evidence type="ECO:0000313" key="2">
    <source>
        <dbReference type="Proteomes" id="UP001519293"/>
    </source>
</evidence>
<evidence type="ECO:0008006" key="3">
    <source>
        <dbReference type="Google" id="ProtNLM"/>
    </source>
</evidence>
<comment type="caution">
    <text evidence="1">The sequence shown here is derived from an EMBL/GenBank/DDBJ whole genome shotgun (WGS) entry which is preliminary data.</text>
</comment>
<keyword evidence="2" id="KW-1185">Reference proteome</keyword>